<dbReference type="Proteomes" id="UP001501612">
    <property type="component" value="Unassembled WGS sequence"/>
</dbReference>
<accession>A0ABP5AHN3</accession>
<keyword evidence="1" id="KW-1133">Transmembrane helix</keyword>
<gene>
    <name evidence="2" type="ORF">GCM10009737_08450</name>
</gene>
<keyword evidence="1" id="KW-0472">Membrane</keyword>
<organism evidence="2 3">
    <name type="scientific">Nocardioides lentus</name>
    <dbReference type="NCBI Taxonomy" id="338077"/>
    <lineage>
        <taxon>Bacteria</taxon>
        <taxon>Bacillati</taxon>
        <taxon>Actinomycetota</taxon>
        <taxon>Actinomycetes</taxon>
        <taxon>Propionibacteriales</taxon>
        <taxon>Nocardioidaceae</taxon>
        <taxon>Nocardioides</taxon>
    </lineage>
</organism>
<feature type="transmembrane region" description="Helical" evidence="1">
    <location>
        <begin position="9"/>
        <end position="26"/>
    </location>
</feature>
<evidence type="ECO:0000313" key="3">
    <source>
        <dbReference type="Proteomes" id="UP001501612"/>
    </source>
</evidence>
<sequence>MSTPVSPKVTASSLTAAATAVVLWLLTEIPFVDQAPPLVQASIALLVVGGPTFLVGYRRRDPLRLVVGQHRKP</sequence>
<dbReference type="EMBL" id="BAAAMY010000002">
    <property type="protein sequence ID" value="GAA1909485.1"/>
    <property type="molecule type" value="Genomic_DNA"/>
</dbReference>
<dbReference type="RefSeq" id="WP_344004203.1">
    <property type="nucleotide sequence ID" value="NZ_BAAAMY010000002.1"/>
</dbReference>
<feature type="transmembrane region" description="Helical" evidence="1">
    <location>
        <begin position="38"/>
        <end position="57"/>
    </location>
</feature>
<comment type="caution">
    <text evidence="2">The sequence shown here is derived from an EMBL/GenBank/DDBJ whole genome shotgun (WGS) entry which is preliminary data.</text>
</comment>
<keyword evidence="3" id="KW-1185">Reference proteome</keyword>
<name>A0ABP5AHN3_9ACTN</name>
<protein>
    <submittedName>
        <fullName evidence="2">Uncharacterized protein</fullName>
    </submittedName>
</protein>
<keyword evidence="1" id="KW-0812">Transmembrane</keyword>
<evidence type="ECO:0000256" key="1">
    <source>
        <dbReference type="SAM" id="Phobius"/>
    </source>
</evidence>
<reference evidence="3" key="1">
    <citation type="journal article" date="2019" name="Int. J. Syst. Evol. Microbiol.">
        <title>The Global Catalogue of Microorganisms (GCM) 10K type strain sequencing project: providing services to taxonomists for standard genome sequencing and annotation.</title>
        <authorList>
            <consortium name="The Broad Institute Genomics Platform"/>
            <consortium name="The Broad Institute Genome Sequencing Center for Infectious Disease"/>
            <person name="Wu L."/>
            <person name="Ma J."/>
        </authorList>
    </citation>
    <scope>NUCLEOTIDE SEQUENCE [LARGE SCALE GENOMIC DNA]</scope>
    <source>
        <strain evidence="3">JCM 14046</strain>
    </source>
</reference>
<evidence type="ECO:0000313" key="2">
    <source>
        <dbReference type="EMBL" id="GAA1909485.1"/>
    </source>
</evidence>
<proteinExistence type="predicted"/>